<organism evidence="8 9">
    <name type="scientific">Chamaesiphon minutus (strain ATCC 27169 / PCC 6605)</name>
    <dbReference type="NCBI Taxonomy" id="1173020"/>
    <lineage>
        <taxon>Bacteria</taxon>
        <taxon>Bacillati</taxon>
        <taxon>Cyanobacteriota</taxon>
        <taxon>Cyanophyceae</taxon>
        <taxon>Gomontiellales</taxon>
        <taxon>Chamaesiphonaceae</taxon>
        <taxon>Chamaesiphon</taxon>
    </lineage>
</organism>
<dbReference type="InterPro" id="IPR001608">
    <property type="entry name" value="Ala_racemase_N"/>
</dbReference>
<dbReference type="OrthoDB" id="9813814at2"/>
<dbReference type="HOGENOM" id="CLU_028393_2_2_3"/>
<evidence type="ECO:0000256" key="6">
    <source>
        <dbReference type="PIRSR" id="PIRSR600821-52"/>
    </source>
</evidence>
<feature type="active site" description="Proton acceptor; specific for D-alanine" evidence="4">
    <location>
        <position position="54"/>
    </location>
</feature>
<keyword evidence="3 4" id="KW-0413">Isomerase</keyword>
<feature type="modified residue" description="N6-(pyridoxal phosphate)lysine" evidence="4 5">
    <location>
        <position position="54"/>
    </location>
</feature>
<keyword evidence="9" id="KW-1185">Reference proteome</keyword>
<evidence type="ECO:0000259" key="7">
    <source>
        <dbReference type="SMART" id="SM01005"/>
    </source>
</evidence>
<comment type="pathway">
    <text evidence="4">Amino-acid biosynthesis; D-alanine biosynthesis; D-alanine from L-alanine: step 1/1.</text>
</comment>
<dbReference type="SMART" id="SM01005">
    <property type="entry name" value="Ala_racemase_C"/>
    <property type="match status" value="1"/>
</dbReference>
<keyword evidence="2 4" id="KW-0663">Pyridoxal phosphate</keyword>
<dbReference type="PRINTS" id="PR00992">
    <property type="entry name" value="ALARACEMASE"/>
</dbReference>
<dbReference type="Gene3D" id="2.40.37.10">
    <property type="entry name" value="Lyase, Ornithine Decarboxylase, Chain A, domain 1"/>
    <property type="match status" value="1"/>
</dbReference>
<dbReference type="InterPro" id="IPR009006">
    <property type="entry name" value="Ala_racemase/Decarboxylase_C"/>
</dbReference>
<dbReference type="CDD" id="cd00430">
    <property type="entry name" value="PLPDE_III_AR"/>
    <property type="match status" value="1"/>
</dbReference>
<gene>
    <name evidence="8" type="ORF">Cha6605_3625</name>
</gene>
<dbReference type="RefSeq" id="WP_015160734.1">
    <property type="nucleotide sequence ID" value="NC_019697.1"/>
</dbReference>
<dbReference type="HAMAP" id="MF_01201">
    <property type="entry name" value="Ala_racemase"/>
    <property type="match status" value="1"/>
</dbReference>
<dbReference type="SUPFAM" id="SSF50621">
    <property type="entry name" value="Alanine racemase C-terminal domain-like"/>
    <property type="match status" value="1"/>
</dbReference>
<comment type="similarity">
    <text evidence="4">Belongs to the alanine racemase family.</text>
</comment>
<evidence type="ECO:0000256" key="1">
    <source>
        <dbReference type="ARBA" id="ARBA00001933"/>
    </source>
</evidence>
<reference evidence="8 9" key="1">
    <citation type="submission" date="2012-05" db="EMBL/GenBank/DDBJ databases">
        <title>Finished chromosome of genome of Chamaesiphon sp. PCC 6605.</title>
        <authorList>
            <consortium name="US DOE Joint Genome Institute"/>
            <person name="Gugger M."/>
            <person name="Coursin T."/>
            <person name="Rippka R."/>
            <person name="Tandeau De Marsac N."/>
            <person name="Huntemann M."/>
            <person name="Wei C.-L."/>
            <person name="Han J."/>
            <person name="Detter J.C."/>
            <person name="Han C."/>
            <person name="Tapia R."/>
            <person name="Chen A."/>
            <person name="Kyrpides N."/>
            <person name="Mavromatis K."/>
            <person name="Markowitz V."/>
            <person name="Szeto E."/>
            <person name="Ivanova N."/>
            <person name="Pagani I."/>
            <person name="Pati A."/>
            <person name="Goodwin L."/>
            <person name="Nordberg H.P."/>
            <person name="Cantor M.N."/>
            <person name="Hua S.X."/>
            <person name="Woyke T."/>
            <person name="Kerfeld C.A."/>
        </authorList>
    </citation>
    <scope>NUCLEOTIDE SEQUENCE [LARGE SCALE GENOMIC DNA]</scope>
    <source>
        <strain evidence="9">ATCC 27169 / PCC 6605</strain>
    </source>
</reference>
<comment type="catalytic activity">
    <reaction evidence="4">
        <text>L-alanine = D-alanine</text>
        <dbReference type="Rhea" id="RHEA:20249"/>
        <dbReference type="ChEBI" id="CHEBI:57416"/>
        <dbReference type="ChEBI" id="CHEBI:57972"/>
        <dbReference type="EC" id="5.1.1.1"/>
    </reaction>
</comment>
<dbReference type="InterPro" id="IPR020622">
    <property type="entry name" value="Ala_racemase_pyridoxalP-BS"/>
</dbReference>
<evidence type="ECO:0000256" key="4">
    <source>
        <dbReference type="HAMAP-Rule" id="MF_01201"/>
    </source>
</evidence>
<dbReference type="InterPro" id="IPR011079">
    <property type="entry name" value="Ala_racemase_C"/>
</dbReference>
<dbReference type="EC" id="5.1.1.1" evidence="4"/>
<feature type="binding site" evidence="4 6">
    <location>
        <position position="332"/>
    </location>
    <ligand>
        <name>substrate</name>
    </ligand>
</feature>
<dbReference type="GO" id="GO:0030632">
    <property type="term" value="P:D-alanine biosynthetic process"/>
    <property type="evidence" value="ECO:0007669"/>
    <property type="project" value="UniProtKB-UniRule"/>
</dbReference>
<accession>K9UIX0</accession>
<dbReference type="InterPro" id="IPR029066">
    <property type="entry name" value="PLP-binding_barrel"/>
</dbReference>
<dbReference type="Pfam" id="PF01168">
    <property type="entry name" value="Ala_racemase_N"/>
    <property type="match status" value="1"/>
</dbReference>
<dbReference type="GO" id="GO:0030170">
    <property type="term" value="F:pyridoxal phosphate binding"/>
    <property type="evidence" value="ECO:0007669"/>
    <property type="project" value="UniProtKB-UniRule"/>
</dbReference>
<dbReference type="Pfam" id="PF00842">
    <property type="entry name" value="Ala_racemase_C"/>
    <property type="match status" value="1"/>
</dbReference>
<feature type="active site" description="Proton acceptor; specific for L-alanine" evidence="4">
    <location>
        <position position="284"/>
    </location>
</feature>
<dbReference type="FunFam" id="3.20.20.10:FF:000002">
    <property type="entry name" value="Alanine racemase"/>
    <property type="match status" value="1"/>
</dbReference>
<dbReference type="AlphaFoldDB" id="K9UIX0"/>
<evidence type="ECO:0000313" key="8">
    <source>
        <dbReference type="EMBL" id="AFY94608.1"/>
    </source>
</evidence>
<name>K9UIX0_CHAP6</name>
<dbReference type="EMBL" id="CP003600">
    <property type="protein sequence ID" value="AFY94608.1"/>
    <property type="molecule type" value="Genomic_DNA"/>
</dbReference>
<evidence type="ECO:0000256" key="5">
    <source>
        <dbReference type="PIRSR" id="PIRSR600821-50"/>
    </source>
</evidence>
<dbReference type="UniPathway" id="UPA00042">
    <property type="reaction ID" value="UER00497"/>
</dbReference>
<proteinExistence type="inferred from homology"/>
<dbReference type="PANTHER" id="PTHR30511">
    <property type="entry name" value="ALANINE RACEMASE"/>
    <property type="match status" value="1"/>
</dbReference>
<dbReference type="Gene3D" id="3.20.20.10">
    <property type="entry name" value="Alanine racemase"/>
    <property type="match status" value="1"/>
</dbReference>
<dbReference type="NCBIfam" id="TIGR00492">
    <property type="entry name" value="alr"/>
    <property type="match status" value="1"/>
</dbReference>
<sequence>MDDRFSSETVIKSIDLEWEQQRAWVEIDRAALVHNVRQVRSLLKPDTQMMAVVKADAYGHGAIDVARTLVAAGVDWLAVATVPEGIELRAAGIVAPILLLGAIHTDIQVRAIVQWNLQPTICTIPQAITISKSVAALNLDKPLNIHLKLDTGMSRLGANWQQAETFYREVSSLPYLKIGSLYSHLATADAIDRTVMDMQLDRFARSIAAIENAGYAPPLLHLANSAGILTTDRSHYQLVRPGLILYGLCPAPHLQSKIDLQPVLSVKARVSQVKEITAGTGVSYGYRFIADRDMQIAVIEIGYADGVPRRLSNRMQAIVRGQLVPQIGTITMDRLMLDVSQIPDLQVDEIVTILGRDGSVYISADDWANEVETISWEILCGFKPRLPRANKDEEPKNA</sequence>
<dbReference type="GO" id="GO:0005829">
    <property type="term" value="C:cytosol"/>
    <property type="evidence" value="ECO:0007669"/>
    <property type="project" value="TreeGrafter"/>
</dbReference>
<dbReference type="PANTHER" id="PTHR30511:SF0">
    <property type="entry name" value="ALANINE RACEMASE, CATABOLIC-RELATED"/>
    <property type="match status" value="1"/>
</dbReference>
<dbReference type="Proteomes" id="UP000010366">
    <property type="component" value="Chromosome"/>
</dbReference>
<comment type="function">
    <text evidence="4">Catalyzes the interconversion of L-alanine and D-alanine. May also act on other amino acids.</text>
</comment>
<dbReference type="InterPro" id="IPR000821">
    <property type="entry name" value="Ala_racemase"/>
</dbReference>
<dbReference type="eggNOG" id="COG0787">
    <property type="taxonomic scope" value="Bacteria"/>
</dbReference>
<evidence type="ECO:0000256" key="3">
    <source>
        <dbReference type="ARBA" id="ARBA00023235"/>
    </source>
</evidence>
<dbReference type="PATRIC" id="fig|1173020.3.peg.4160"/>
<evidence type="ECO:0000313" key="9">
    <source>
        <dbReference type="Proteomes" id="UP000010366"/>
    </source>
</evidence>
<comment type="cofactor">
    <cofactor evidence="1 4 5">
        <name>pyridoxal 5'-phosphate</name>
        <dbReference type="ChEBI" id="CHEBI:597326"/>
    </cofactor>
</comment>
<dbReference type="STRING" id="1173020.Cha6605_3625"/>
<feature type="binding site" evidence="4 6">
    <location>
        <position position="155"/>
    </location>
    <ligand>
        <name>substrate</name>
    </ligand>
</feature>
<dbReference type="PROSITE" id="PS00395">
    <property type="entry name" value="ALANINE_RACEMASE"/>
    <property type="match status" value="1"/>
</dbReference>
<dbReference type="KEGG" id="cmp:Cha6605_3625"/>
<dbReference type="SUPFAM" id="SSF51419">
    <property type="entry name" value="PLP-binding barrel"/>
    <property type="match status" value="1"/>
</dbReference>
<dbReference type="GO" id="GO:0008784">
    <property type="term" value="F:alanine racemase activity"/>
    <property type="evidence" value="ECO:0007669"/>
    <property type="project" value="UniProtKB-UniRule"/>
</dbReference>
<protein>
    <recommendedName>
        <fullName evidence="4">Alanine racemase</fullName>
        <ecNumber evidence="4">5.1.1.1</ecNumber>
    </recommendedName>
</protein>
<evidence type="ECO:0000256" key="2">
    <source>
        <dbReference type="ARBA" id="ARBA00022898"/>
    </source>
</evidence>
<feature type="domain" description="Alanine racemase C-terminal" evidence="7">
    <location>
        <begin position="263"/>
        <end position="391"/>
    </location>
</feature>